<dbReference type="PROSITE" id="PS00383">
    <property type="entry name" value="TYR_PHOSPHATASE_1"/>
    <property type="match status" value="1"/>
</dbReference>
<dbReference type="InterPro" id="IPR029021">
    <property type="entry name" value="Prot-tyrosine_phosphatase-like"/>
</dbReference>
<proteinExistence type="predicted"/>
<dbReference type="PANTHER" id="PTHR37321">
    <property type="entry name" value="EXPORTED PROTEIN-RELATED"/>
    <property type="match status" value="1"/>
</dbReference>
<protein>
    <recommendedName>
        <fullName evidence="1">Tyrosine specific protein phosphatases domain-containing protein</fullName>
    </recommendedName>
</protein>
<dbReference type="Proteomes" id="UP000231322">
    <property type="component" value="Unassembled WGS sequence"/>
</dbReference>
<evidence type="ECO:0000259" key="1">
    <source>
        <dbReference type="PROSITE" id="PS50056"/>
    </source>
</evidence>
<dbReference type="InterPro" id="IPR038410">
    <property type="entry name" value="GxGYxYP_C_sf"/>
</dbReference>
<evidence type="ECO:0000313" key="2">
    <source>
        <dbReference type="EMBL" id="PIH04090.1"/>
    </source>
</evidence>
<reference evidence="2 3" key="1">
    <citation type="submission" date="2017-10" db="EMBL/GenBank/DDBJ databases">
        <title>Reclassification of Eubacterium combesii and discrepancies in the nomenclature of botulinum neurotoxin producing clostridia. Request for an Opinion.</title>
        <authorList>
            <person name="Dobritsa A.P."/>
            <person name="Kutumbaka K.K."/>
            <person name="Samadpour M."/>
        </authorList>
    </citation>
    <scope>NUCLEOTIDE SEQUENCE [LARGE SCALE GENOMIC DNA]</scope>
    <source>
        <strain evidence="2 3">DSM 20696</strain>
    </source>
</reference>
<comment type="caution">
    <text evidence="2">The sequence shown here is derived from an EMBL/GenBank/DDBJ whole genome shotgun (WGS) entry which is preliminary data.</text>
</comment>
<dbReference type="Pfam" id="PF14323">
    <property type="entry name" value="GxGYxYP_C"/>
    <property type="match status" value="1"/>
</dbReference>
<dbReference type="Gene3D" id="3.20.20.490">
    <property type="entry name" value="GxGYxYP glycoside hydrolase, C-terminal domain"/>
    <property type="match status" value="1"/>
</dbReference>
<dbReference type="EMBL" id="PEIK01000007">
    <property type="protein sequence ID" value="PIH04090.1"/>
    <property type="molecule type" value="Genomic_DNA"/>
</dbReference>
<dbReference type="Pfam" id="PF16216">
    <property type="entry name" value="GxGYxYP_N"/>
    <property type="match status" value="1"/>
</dbReference>
<dbReference type="Gene3D" id="3.30.70.1690">
    <property type="match status" value="1"/>
</dbReference>
<dbReference type="InterPro" id="IPR032626">
    <property type="entry name" value="GxGYxYP_N_1st"/>
</dbReference>
<accession>A0A2G7HG61</accession>
<keyword evidence="3" id="KW-1185">Reference proteome</keyword>
<dbReference type="SUPFAM" id="SSF52799">
    <property type="entry name" value="(Phosphotyrosine protein) phosphatases II"/>
    <property type="match status" value="1"/>
</dbReference>
<name>A0A2G7HG61_9CLOT</name>
<dbReference type="Pfam" id="PF14566">
    <property type="entry name" value="PTPlike_phytase"/>
    <property type="match status" value="1"/>
</dbReference>
<dbReference type="Pfam" id="PF20958">
    <property type="entry name" value="GxGYxYP_N_3rd"/>
    <property type="match status" value="1"/>
</dbReference>
<dbReference type="InterPro" id="IPR048309">
    <property type="entry name" value="GxGYxYP_N_3rd"/>
</dbReference>
<dbReference type="InterPro" id="IPR048310">
    <property type="entry name" value="GxGYxYP_N_2nd"/>
</dbReference>
<dbReference type="RefSeq" id="WP_099839388.1">
    <property type="nucleotide sequence ID" value="NZ_PEIK01000007.1"/>
</dbReference>
<dbReference type="PANTHER" id="PTHR37321:SF1">
    <property type="entry name" value="EXPORTED PROTEIN"/>
    <property type="match status" value="1"/>
</dbReference>
<dbReference type="InterPro" id="IPR016130">
    <property type="entry name" value="Tyr_Pase_AS"/>
</dbReference>
<dbReference type="Gene3D" id="3.90.190.10">
    <property type="entry name" value="Protein tyrosine phosphatase superfamily"/>
    <property type="match status" value="1"/>
</dbReference>
<gene>
    <name evidence="2" type="ORF">CS538_10205</name>
</gene>
<feature type="domain" description="Tyrosine specific protein phosphatases" evidence="1">
    <location>
        <begin position="202"/>
        <end position="283"/>
    </location>
</feature>
<dbReference type="PROSITE" id="PS50056">
    <property type="entry name" value="TYR_PHOSPHATASE_2"/>
    <property type="match status" value="1"/>
</dbReference>
<dbReference type="SMART" id="SM01301">
    <property type="entry name" value="PTPlike_phytase"/>
    <property type="match status" value="1"/>
</dbReference>
<dbReference type="AlphaFoldDB" id="A0A2G7HG61"/>
<dbReference type="InterPro" id="IPR000387">
    <property type="entry name" value="Tyr_Pase_dom"/>
</dbReference>
<sequence length="820" mass="94205">MKKNFKLNIFILLILVGLFSFFSITNKATLAKDDNNGVHLVLDSRHNDRIPKKFRKSSDISSVEEDKNVDITGLDKLNISGSKQFSEQNLPLIISDIKTSLPITVVDLRQESHGFINGLPVSWANKKNNANAGLTKTEVLKDENNKLKSIELNSPISFYNHPDKTIIPTKVENEEQLVKHNSLSYVRVPVTDTKLPTDDMVDYFVDVIKSNPNDTWYHFHCKQGIGRTTTFMIMYDMMRNAKEVPADDIIKRQLLLADFDEKHMKSFYNNERHDFLQNFYKYAKENGSNFDVKWSDWKKTLNTKSNSFFPIASSNKESSNYIKNPKIPTHLYVISQNKMTSSERTMIATLQGIVNNHCSHQIYTLNSSQPDYQTWLNDLKNNYGVSYNIVSDPWELLNIYKDYVKGYVLYSNKSANDPSINNACSFASLKNSIAIDEIIENKVRAHSITNISGDCRNTDKDWAYNNLWNSGLNHSIVIQLSPKKETALRDYAIMTKSLIFYEDSINDTSLRDKVFSSMDPNSICLGWGPDEFINVSTSSKHGVSMIAADWSYNLTVLSAFPSSPMIQKSSSNITNKKNVHYVTFIMSDGDNQQWNLGTNYGSPKWYGSPYRGNFNLGWSLSPSLYYLAPTVFDLYYKSTSHGSTNDYFIVSPSGNGYMYPSKYDKNALGEYINTLDDYMKKVDEKYVAIIDDSSFYNNKLWDNFTAKPNIQGLFYLDYRKHNNYHGEIIWSNNKPIVSCRDLLWNNLESEDELVKNINKRINSGETDIHNPNSYTFVYVHVWSKNLNNIEDTVNKLKKNPKVEIVTPEIFMELINKNVKH</sequence>
<dbReference type="InterPro" id="IPR025832">
    <property type="entry name" value="GxGYxYP_C"/>
</dbReference>
<evidence type="ECO:0000313" key="3">
    <source>
        <dbReference type="Proteomes" id="UP000231322"/>
    </source>
</evidence>
<dbReference type="Pfam" id="PF20957">
    <property type="entry name" value="GxGYxYP_N_2nd"/>
    <property type="match status" value="1"/>
</dbReference>
<organism evidence="2 3">
    <name type="scientific">Clostridium combesii</name>
    <dbReference type="NCBI Taxonomy" id="39481"/>
    <lineage>
        <taxon>Bacteria</taxon>
        <taxon>Bacillati</taxon>
        <taxon>Bacillota</taxon>
        <taxon>Clostridia</taxon>
        <taxon>Eubacteriales</taxon>
        <taxon>Clostridiaceae</taxon>
        <taxon>Clostridium</taxon>
    </lineage>
</organism>